<feature type="compositionally biased region" description="Low complexity" evidence="1">
    <location>
        <begin position="1"/>
        <end position="13"/>
    </location>
</feature>
<name>A0A8H5FW09_9AGAR</name>
<protein>
    <recommendedName>
        <fullName evidence="4">F-box domain-containing protein</fullName>
    </recommendedName>
</protein>
<sequence>MAPQSSRSSSSSRTTHRALISAEAGTLSQISRVRASRRAAAPANASTAPSSKLSSRQTGGTNTTGSLRSGKVETNLRSYDRRDPFAAISTLIKLFTTLPSRVIAGGGGGCQYKLLTIDEHKLCMHLCNIVEPFILSATHCEDIGSANGGNLNALFKRRILLMRQPTEILDRIASFVENREDLMNFGLTCKRLSEIVFPRHWEYRIIRAKVSMVGVWKHLCERSDLAANVRVVEVVDERSDKRLLVPRVCRKAMAAQGNKSSVTGPAGGVKAEEVVSATSSEEASSASGSEAGENIGVAAKKVSIHKRQEKYFVAALERMSDLHVLKWEANHSPMSALDDDGGMVWKTLVGRCGSLGTLEVVDNKVFSPLMGEDDDGDEQSTISLKPKQSALIKLRSITLRATQFPYGTPKEPSMSRIATVLHQCPNIENLEIVFRRSKTSTTALPVANEFLTYGRWSHLTSLTLTNLSCFTPTSTLTSQSVSTAGTSAVPIIQLNPLQTFLSVHSNLEVLKITDISPVASFRRLRAPLPPNTLPKLKELHAGKDIINMILRSNCDTPRPLEVLKGFKLACASGFVVNSVDKCSGLGGGNVNANTEFYQNLKRAGGTIKRIELDGWGDLDDVKMLAHCAPKLTWLDVGRRLRPANNGSTSANPSSSTGAGTASGGWRGQAQAPVTNMVEWTEVLSGFEELTTFHGVKFFYEISPSALPNGGTTTNDTSTGSGLPIIHPPNPHLTISMTDRSRIKKNDEIAGVLAWKCPKLKRVDHWESAGPSGGKVIVLFRDADFGPNSGESNLNKVRWDVRRIRA</sequence>
<reference evidence="2 3" key="1">
    <citation type="journal article" date="2020" name="ISME J.">
        <title>Uncovering the hidden diversity of litter-decomposition mechanisms in mushroom-forming fungi.</title>
        <authorList>
            <person name="Floudas D."/>
            <person name="Bentzer J."/>
            <person name="Ahren D."/>
            <person name="Johansson T."/>
            <person name="Persson P."/>
            <person name="Tunlid A."/>
        </authorList>
    </citation>
    <scope>NUCLEOTIDE SEQUENCE [LARGE SCALE GENOMIC DNA]</scope>
    <source>
        <strain evidence="2 3">CBS 146.42</strain>
    </source>
</reference>
<accession>A0A8H5FW09</accession>
<evidence type="ECO:0000256" key="1">
    <source>
        <dbReference type="SAM" id="MobiDB-lite"/>
    </source>
</evidence>
<dbReference type="OrthoDB" id="3270296at2759"/>
<feature type="compositionally biased region" description="Polar residues" evidence="1">
    <location>
        <begin position="52"/>
        <end position="67"/>
    </location>
</feature>
<feature type="region of interest" description="Disordered" evidence="1">
    <location>
        <begin position="1"/>
        <end position="74"/>
    </location>
</feature>
<gene>
    <name evidence="2" type="ORF">D9756_008165</name>
</gene>
<evidence type="ECO:0000313" key="2">
    <source>
        <dbReference type="EMBL" id="KAF5351221.1"/>
    </source>
</evidence>
<feature type="compositionally biased region" description="Low complexity" evidence="1">
    <location>
        <begin position="643"/>
        <end position="659"/>
    </location>
</feature>
<proteinExistence type="predicted"/>
<keyword evidence="3" id="KW-1185">Reference proteome</keyword>
<feature type="compositionally biased region" description="Low complexity" evidence="1">
    <location>
        <begin position="38"/>
        <end position="51"/>
    </location>
</feature>
<dbReference type="CDD" id="cd09917">
    <property type="entry name" value="F-box_SF"/>
    <property type="match status" value="1"/>
</dbReference>
<dbReference type="AlphaFoldDB" id="A0A8H5FW09"/>
<dbReference type="EMBL" id="JAACJO010000013">
    <property type="protein sequence ID" value="KAF5351221.1"/>
    <property type="molecule type" value="Genomic_DNA"/>
</dbReference>
<evidence type="ECO:0000313" key="3">
    <source>
        <dbReference type="Proteomes" id="UP000559027"/>
    </source>
</evidence>
<evidence type="ECO:0008006" key="4">
    <source>
        <dbReference type="Google" id="ProtNLM"/>
    </source>
</evidence>
<dbReference type="Proteomes" id="UP000559027">
    <property type="component" value="Unassembled WGS sequence"/>
</dbReference>
<organism evidence="2 3">
    <name type="scientific">Leucocoprinus leucothites</name>
    <dbReference type="NCBI Taxonomy" id="201217"/>
    <lineage>
        <taxon>Eukaryota</taxon>
        <taxon>Fungi</taxon>
        <taxon>Dikarya</taxon>
        <taxon>Basidiomycota</taxon>
        <taxon>Agaricomycotina</taxon>
        <taxon>Agaricomycetes</taxon>
        <taxon>Agaricomycetidae</taxon>
        <taxon>Agaricales</taxon>
        <taxon>Agaricineae</taxon>
        <taxon>Agaricaceae</taxon>
        <taxon>Leucocoprinus</taxon>
    </lineage>
</organism>
<feature type="region of interest" description="Disordered" evidence="1">
    <location>
        <begin position="643"/>
        <end position="669"/>
    </location>
</feature>
<comment type="caution">
    <text evidence="2">The sequence shown here is derived from an EMBL/GenBank/DDBJ whole genome shotgun (WGS) entry which is preliminary data.</text>
</comment>